<evidence type="ECO:0000256" key="3">
    <source>
        <dbReference type="ARBA" id="ARBA00022516"/>
    </source>
</evidence>
<dbReference type="EMBL" id="CAEZSN010000102">
    <property type="protein sequence ID" value="CAB4547371.1"/>
    <property type="molecule type" value="Genomic_DNA"/>
</dbReference>
<evidence type="ECO:0000256" key="1">
    <source>
        <dbReference type="ARBA" id="ARBA00004141"/>
    </source>
</evidence>
<dbReference type="Gene3D" id="1.20.120.1760">
    <property type="match status" value="1"/>
</dbReference>
<dbReference type="InterPro" id="IPR004570">
    <property type="entry name" value="Phosphatidylglycerol_P_synth"/>
</dbReference>
<keyword evidence="3" id="KW-0444">Lipid biosynthesis</keyword>
<dbReference type="PANTHER" id="PTHR14269:SF62">
    <property type="entry name" value="CDP-DIACYLGLYCEROL--GLYCEROL-3-PHOSPHATE 3-PHOSPHATIDYLTRANSFERASE 1, CHLOROPLASTIC"/>
    <property type="match status" value="1"/>
</dbReference>
<keyword evidence="9" id="KW-0594">Phospholipid biosynthesis</keyword>
<protein>
    <submittedName>
        <fullName evidence="12">Unannotated protein</fullName>
    </submittedName>
</protein>
<dbReference type="InterPro" id="IPR000462">
    <property type="entry name" value="CDP-OH_P_trans"/>
</dbReference>
<sequence length="196" mass="21740">MSLWAELRTIPNLLSLLRLALVPVFLYLILADYPLLAFLVLALASFTDWLDGYLARKLNQVTRIGALLDPAADRLYIFATLIGLAITGAIPAWLPVVVIGRDLLLVFTIPVLASRNFGPLPVHFAGKAGTFALLYAFPLLLLADWWQAASFTILPIAWAFALWGVGLYWYAGFLYLKQVFALVKSTPKIYAKLDKS</sequence>
<evidence type="ECO:0000256" key="5">
    <source>
        <dbReference type="ARBA" id="ARBA00022692"/>
    </source>
</evidence>
<evidence type="ECO:0000256" key="8">
    <source>
        <dbReference type="ARBA" id="ARBA00023136"/>
    </source>
</evidence>
<dbReference type="GO" id="GO:0046474">
    <property type="term" value="P:glycerophospholipid biosynthetic process"/>
    <property type="evidence" value="ECO:0007669"/>
    <property type="project" value="TreeGrafter"/>
</dbReference>
<evidence type="ECO:0000256" key="4">
    <source>
        <dbReference type="ARBA" id="ARBA00022679"/>
    </source>
</evidence>
<evidence type="ECO:0000256" key="2">
    <source>
        <dbReference type="ARBA" id="ARBA00010441"/>
    </source>
</evidence>
<dbReference type="AlphaFoldDB" id="A0A6J6C7T4"/>
<gene>
    <name evidence="12" type="ORF">UFOPK1433_00887</name>
</gene>
<dbReference type="PIRSF" id="PIRSF000847">
    <property type="entry name" value="Phos_ph_gly_syn"/>
    <property type="match status" value="1"/>
</dbReference>
<proteinExistence type="inferred from homology"/>
<keyword evidence="8 11" id="KW-0472">Membrane</keyword>
<dbReference type="InterPro" id="IPR050324">
    <property type="entry name" value="CDP-alcohol_PTase-I"/>
</dbReference>
<dbReference type="InterPro" id="IPR043130">
    <property type="entry name" value="CDP-OH_PTrfase_TM_dom"/>
</dbReference>
<dbReference type="InterPro" id="IPR048254">
    <property type="entry name" value="CDP_ALCOHOL_P_TRANSF_CS"/>
</dbReference>
<keyword evidence="5 11" id="KW-0812">Transmembrane</keyword>
<keyword evidence="4" id="KW-0808">Transferase</keyword>
<feature type="transmembrane region" description="Helical" evidence="11">
    <location>
        <begin position="149"/>
        <end position="171"/>
    </location>
</feature>
<dbReference type="GO" id="GO:0008444">
    <property type="term" value="F:CDP-diacylglycerol-glycerol-3-phosphate 3-phosphatidyltransferase activity"/>
    <property type="evidence" value="ECO:0007669"/>
    <property type="project" value="InterPro"/>
</dbReference>
<evidence type="ECO:0000256" key="11">
    <source>
        <dbReference type="SAM" id="Phobius"/>
    </source>
</evidence>
<evidence type="ECO:0000313" key="12">
    <source>
        <dbReference type="EMBL" id="CAB4547371.1"/>
    </source>
</evidence>
<evidence type="ECO:0000256" key="6">
    <source>
        <dbReference type="ARBA" id="ARBA00022989"/>
    </source>
</evidence>
<keyword evidence="6 11" id="KW-1133">Transmembrane helix</keyword>
<comment type="similarity">
    <text evidence="2">Belongs to the CDP-alcohol phosphatidyltransferase class-I family.</text>
</comment>
<accession>A0A6J6C7T4</accession>
<keyword evidence="7" id="KW-0443">Lipid metabolism</keyword>
<keyword evidence="10" id="KW-1208">Phospholipid metabolism</keyword>
<reference evidence="12" key="1">
    <citation type="submission" date="2020-05" db="EMBL/GenBank/DDBJ databases">
        <authorList>
            <person name="Chiriac C."/>
            <person name="Salcher M."/>
            <person name="Ghai R."/>
            <person name="Kavagutti S V."/>
        </authorList>
    </citation>
    <scope>NUCLEOTIDE SEQUENCE</scope>
</reference>
<organism evidence="12">
    <name type="scientific">freshwater metagenome</name>
    <dbReference type="NCBI Taxonomy" id="449393"/>
    <lineage>
        <taxon>unclassified sequences</taxon>
        <taxon>metagenomes</taxon>
        <taxon>ecological metagenomes</taxon>
    </lineage>
</organism>
<dbReference type="GO" id="GO:0016020">
    <property type="term" value="C:membrane"/>
    <property type="evidence" value="ECO:0007669"/>
    <property type="project" value="UniProtKB-SubCell"/>
</dbReference>
<evidence type="ECO:0000256" key="10">
    <source>
        <dbReference type="ARBA" id="ARBA00023264"/>
    </source>
</evidence>
<name>A0A6J6C7T4_9ZZZZ</name>
<feature type="transmembrane region" description="Helical" evidence="11">
    <location>
        <begin position="120"/>
        <end position="142"/>
    </location>
</feature>
<comment type="subcellular location">
    <subcellularLocation>
        <location evidence="1">Membrane</location>
        <topology evidence="1">Multi-pass membrane protein</topology>
    </subcellularLocation>
</comment>
<evidence type="ECO:0000256" key="7">
    <source>
        <dbReference type="ARBA" id="ARBA00023098"/>
    </source>
</evidence>
<dbReference type="Pfam" id="PF01066">
    <property type="entry name" value="CDP-OH_P_transf"/>
    <property type="match status" value="1"/>
</dbReference>
<evidence type="ECO:0000256" key="9">
    <source>
        <dbReference type="ARBA" id="ARBA00023209"/>
    </source>
</evidence>
<feature type="transmembrane region" description="Helical" evidence="11">
    <location>
        <begin position="75"/>
        <end position="100"/>
    </location>
</feature>
<dbReference type="PANTHER" id="PTHR14269">
    <property type="entry name" value="CDP-DIACYLGLYCEROL--GLYCEROL-3-PHOSPHATE 3-PHOSPHATIDYLTRANSFERASE-RELATED"/>
    <property type="match status" value="1"/>
</dbReference>
<dbReference type="PROSITE" id="PS00379">
    <property type="entry name" value="CDP_ALCOHOL_P_TRANSF"/>
    <property type="match status" value="1"/>
</dbReference>